<dbReference type="Proteomes" id="UP000291078">
    <property type="component" value="Unassembled WGS sequence"/>
</dbReference>
<comment type="caution">
    <text evidence="3">The sequence shown here is derived from an EMBL/GenBank/DDBJ whole genome shotgun (WGS) entry which is preliminary data.</text>
</comment>
<keyword evidence="4" id="KW-1185">Reference proteome</keyword>
<dbReference type="InterPro" id="IPR006597">
    <property type="entry name" value="Sel1-like"/>
</dbReference>
<dbReference type="Gene3D" id="1.25.40.10">
    <property type="entry name" value="Tetratricopeptide repeat domain"/>
    <property type="match status" value="1"/>
</dbReference>
<dbReference type="PANTHER" id="PTHR11102:SF160">
    <property type="entry name" value="ERAD-ASSOCIATED E3 UBIQUITIN-PROTEIN LIGASE COMPONENT HRD3"/>
    <property type="match status" value="1"/>
</dbReference>
<evidence type="ECO:0000256" key="2">
    <source>
        <dbReference type="SAM" id="SignalP"/>
    </source>
</evidence>
<keyword evidence="2" id="KW-0732">Signal</keyword>
<organism evidence="3 4">
    <name type="scientific">Cupriavidus agavae</name>
    <dbReference type="NCBI Taxonomy" id="1001822"/>
    <lineage>
        <taxon>Bacteria</taxon>
        <taxon>Pseudomonadati</taxon>
        <taxon>Pseudomonadota</taxon>
        <taxon>Betaproteobacteria</taxon>
        <taxon>Burkholderiales</taxon>
        <taxon>Burkholderiaceae</taxon>
        <taxon>Cupriavidus</taxon>
    </lineage>
</organism>
<protein>
    <submittedName>
        <fullName evidence="3">Sel1 repeat-containing protein</fullName>
    </submittedName>
</protein>
<dbReference type="Pfam" id="PF08238">
    <property type="entry name" value="Sel1"/>
    <property type="match status" value="5"/>
</dbReference>
<reference evidence="3 4" key="1">
    <citation type="journal article" date="2015" name="Stand. Genomic Sci.">
        <title>Genomic Encyclopedia of Bacterial and Archaeal Type Strains, Phase III: the genomes of soil and plant-associated and newly described type strains.</title>
        <authorList>
            <person name="Whitman W.B."/>
            <person name="Woyke T."/>
            <person name="Klenk H.P."/>
            <person name="Zhou Y."/>
            <person name="Lilburn T.G."/>
            <person name="Beck B.J."/>
            <person name="De Vos P."/>
            <person name="Vandamme P."/>
            <person name="Eisen J.A."/>
            <person name="Garrity G."/>
            <person name="Hugenholtz P."/>
            <person name="Kyrpides N.C."/>
        </authorList>
    </citation>
    <scope>NUCLEOTIDE SEQUENCE [LARGE SCALE GENOMIC DNA]</scope>
    <source>
        <strain evidence="3 4">ASC-9842</strain>
    </source>
</reference>
<evidence type="ECO:0000313" key="4">
    <source>
        <dbReference type="Proteomes" id="UP000291078"/>
    </source>
</evidence>
<feature type="signal peptide" evidence="2">
    <location>
        <begin position="1"/>
        <end position="23"/>
    </location>
</feature>
<name>A0A4Q7RPJ5_9BURK</name>
<sequence length="227" mass="24817">MKRYGLALFTLFTLAATAGLARANTPGQGQVEYELAQHYKGVTGKALDLPKHFEYLKLSAELGNTAAQAELGFLYLNGNSAVPKAPDAAFGWFEKAAAGGSVVSQCMLGDFYKRGLGGVKQDYARAFRWYRKTASTDDRCAPKSQFELYASYASGNGVGKNFGEATRWLKKSAEAGNPVAQATLGRAYRDGLGVERNPELSRRWLRKSREGVAPHDDEDDYEHGHAH</sequence>
<dbReference type="EMBL" id="SGXM01000006">
    <property type="protein sequence ID" value="RZT35504.1"/>
    <property type="molecule type" value="Genomic_DNA"/>
</dbReference>
<accession>A0A4Q7RPJ5</accession>
<dbReference type="AlphaFoldDB" id="A0A4Q7RPJ5"/>
<feature type="region of interest" description="Disordered" evidence="1">
    <location>
        <begin position="205"/>
        <end position="227"/>
    </location>
</feature>
<proteinExistence type="predicted"/>
<feature type="chain" id="PRO_5020888226" evidence="2">
    <location>
        <begin position="24"/>
        <end position="227"/>
    </location>
</feature>
<feature type="compositionally biased region" description="Basic and acidic residues" evidence="1">
    <location>
        <begin position="205"/>
        <end position="215"/>
    </location>
</feature>
<dbReference type="PANTHER" id="PTHR11102">
    <property type="entry name" value="SEL-1-LIKE PROTEIN"/>
    <property type="match status" value="1"/>
</dbReference>
<evidence type="ECO:0000256" key="1">
    <source>
        <dbReference type="SAM" id="MobiDB-lite"/>
    </source>
</evidence>
<dbReference type="InterPro" id="IPR050767">
    <property type="entry name" value="Sel1_AlgK"/>
</dbReference>
<dbReference type="InterPro" id="IPR011990">
    <property type="entry name" value="TPR-like_helical_dom_sf"/>
</dbReference>
<gene>
    <name evidence="3" type="ORF">EV147_3956</name>
</gene>
<dbReference type="SMART" id="SM00671">
    <property type="entry name" value="SEL1"/>
    <property type="match status" value="5"/>
</dbReference>
<dbReference type="SUPFAM" id="SSF81901">
    <property type="entry name" value="HCP-like"/>
    <property type="match status" value="1"/>
</dbReference>
<evidence type="ECO:0000313" key="3">
    <source>
        <dbReference type="EMBL" id="RZT35504.1"/>
    </source>
</evidence>